<dbReference type="RefSeq" id="WP_183417104.1">
    <property type="nucleotide sequence ID" value="NZ_JACHXA010000007.1"/>
</dbReference>
<accession>A0A839SW71</accession>
<gene>
    <name evidence="2" type="ORF">FHR98_002594</name>
</gene>
<dbReference type="PROSITE" id="PS51257">
    <property type="entry name" value="PROKAR_LIPOPROTEIN"/>
    <property type="match status" value="1"/>
</dbReference>
<evidence type="ECO:0000313" key="2">
    <source>
        <dbReference type="EMBL" id="MBB3066289.1"/>
    </source>
</evidence>
<organism evidence="2 3">
    <name type="scientific">Limibacillus halophilus</name>
    <dbReference type="NCBI Taxonomy" id="1579333"/>
    <lineage>
        <taxon>Bacteria</taxon>
        <taxon>Pseudomonadati</taxon>
        <taxon>Pseudomonadota</taxon>
        <taxon>Alphaproteobacteria</taxon>
        <taxon>Rhodospirillales</taxon>
        <taxon>Rhodovibrionaceae</taxon>
        <taxon>Limibacillus</taxon>
    </lineage>
</organism>
<evidence type="ECO:0000256" key="1">
    <source>
        <dbReference type="PROSITE-ProRule" id="PRU00339"/>
    </source>
</evidence>
<comment type="caution">
    <text evidence="2">The sequence shown here is derived from an EMBL/GenBank/DDBJ whole genome shotgun (WGS) entry which is preliminary data.</text>
</comment>
<dbReference type="AlphaFoldDB" id="A0A839SW71"/>
<dbReference type="InterPro" id="IPR011990">
    <property type="entry name" value="TPR-like_helical_dom_sf"/>
</dbReference>
<dbReference type="PANTHER" id="PTHR12558:SF13">
    <property type="entry name" value="CELL DIVISION CYCLE PROTEIN 27 HOMOLOG"/>
    <property type="match status" value="1"/>
</dbReference>
<evidence type="ECO:0000313" key="3">
    <source>
        <dbReference type="Proteomes" id="UP000581135"/>
    </source>
</evidence>
<dbReference type="SMART" id="SM00028">
    <property type="entry name" value="TPR"/>
    <property type="match status" value="4"/>
</dbReference>
<dbReference type="PANTHER" id="PTHR12558">
    <property type="entry name" value="CELL DIVISION CYCLE 16,23,27"/>
    <property type="match status" value="1"/>
</dbReference>
<dbReference type="InterPro" id="IPR019734">
    <property type="entry name" value="TPR_rpt"/>
</dbReference>
<dbReference type="SUPFAM" id="SSF48452">
    <property type="entry name" value="TPR-like"/>
    <property type="match status" value="2"/>
</dbReference>
<dbReference type="Pfam" id="PF13432">
    <property type="entry name" value="TPR_16"/>
    <property type="match status" value="1"/>
</dbReference>
<feature type="repeat" description="TPR" evidence="1">
    <location>
        <begin position="191"/>
        <end position="224"/>
    </location>
</feature>
<dbReference type="Gene3D" id="1.25.40.10">
    <property type="entry name" value="Tetratricopeptide repeat domain"/>
    <property type="match status" value="1"/>
</dbReference>
<dbReference type="EMBL" id="JACHXA010000007">
    <property type="protein sequence ID" value="MBB3066289.1"/>
    <property type="molecule type" value="Genomic_DNA"/>
</dbReference>
<sequence>MTLRPTEASAQTGNRSRLAVALIPLAALILSGCLSSEPEGPPASQVRGLVKDVIPPGDLDRSDELLADGRVYEAQQEYARVLQDDPSNPRAIYGFAETLLQTGQLDAARKHFASIVGDPEYGARALQGEGLILLVQGELGEARARLELAVQRDPGLWRAWNGLGRAKDAGRDWVGSSEAYTHAMELVPRSPVPVNNLGMSKLLQEQYVEAENTFRLAIDLDPKFVAAQNNLKLAIAWQGRYVEALMGVSPENLPEVMNNVGYVAMLRGDYDVAGTYFNRALDLSPAYHAQAAENLRYLESLRNSPVASAQ</sequence>
<keyword evidence="3" id="KW-1185">Reference proteome</keyword>
<feature type="repeat" description="TPR" evidence="1">
    <location>
        <begin position="254"/>
        <end position="287"/>
    </location>
</feature>
<name>A0A839SW71_9PROT</name>
<dbReference type="PROSITE" id="PS50005">
    <property type="entry name" value="TPR"/>
    <property type="match status" value="2"/>
</dbReference>
<proteinExistence type="predicted"/>
<dbReference type="Pfam" id="PF14559">
    <property type="entry name" value="TPR_19"/>
    <property type="match status" value="1"/>
</dbReference>
<dbReference type="Pfam" id="PF13181">
    <property type="entry name" value="TPR_8"/>
    <property type="match status" value="1"/>
</dbReference>
<reference evidence="2 3" key="1">
    <citation type="submission" date="2020-08" db="EMBL/GenBank/DDBJ databases">
        <title>Genomic Encyclopedia of Type Strains, Phase III (KMG-III): the genomes of soil and plant-associated and newly described type strains.</title>
        <authorList>
            <person name="Whitman W."/>
        </authorList>
    </citation>
    <scope>NUCLEOTIDE SEQUENCE [LARGE SCALE GENOMIC DNA]</scope>
    <source>
        <strain evidence="2 3">CECT 8803</strain>
    </source>
</reference>
<dbReference type="Proteomes" id="UP000581135">
    <property type="component" value="Unassembled WGS sequence"/>
</dbReference>
<protein>
    <submittedName>
        <fullName evidence="2">Flp pilus assembly protein TadD</fullName>
    </submittedName>
</protein>
<keyword evidence="1" id="KW-0802">TPR repeat</keyword>